<dbReference type="AlphaFoldDB" id="A0A167MVY4"/>
<dbReference type="InParanoid" id="A0A167MVY4"/>
<name>A0A167MVY4_PHYB8</name>
<dbReference type="GeneID" id="29002098"/>
<sequence length="187" mass="21416">MAGFTQSEKFLPPSPKKIMTKIKAYFKIKLLISNNTQRLQALNTRLYPCLLYYIHNTSIKYDLLCFQSISIDIDCLTSHPYLERTTRDTQWGLYPDSEPASSQTPGSHDHLFTTSNKSQYDSYHCLLDHFVGSGDPVLPTLLKKYLRVGRIIPATNEIWAAPKSAKWIYIIVLALIDSLMPFKLEVL</sequence>
<accession>A0A167MVY4</accession>
<dbReference type="VEuPathDB" id="FungiDB:PHYBLDRAFT_63844"/>
<evidence type="ECO:0000313" key="1">
    <source>
        <dbReference type="EMBL" id="OAD74204.1"/>
    </source>
</evidence>
<organism evidence="1 2">
    <name type="scientific">Phycomyces blakesleeanus (strain ATCC 8743b / DSM 1359 / FGSC 10004 / NBRC 33097 / NRRL 1555)</name>
    <dbReference type="NCBI Taxonomy" id="763407"/>
    <lineage>
        <taxon>Eukaryota</taxon>
        <taxon>Fungi</taxon>
        <taxon>Fungi incertae sedis</taxon>
        <taxon>Mucoromycota</taxon>
        <taxon>Mucoromycotina</taxon>
        <taxon>Mucoromycetes</taxon>
        <taxon>Mucorales</taxon>
        <taxon>Phycomycetaceae</taxon>
        <taxon>Phycomyces</taxon>
    </lineage>
</organism>
<protein>
    <submittedName>
        <fullName evidence="1">Uncharacterized protein</fullName>
    </submittedName>
</protein>
<keyword evidence="2" id="KW-1185">Reference proteome</keyword>
<evidence type="ECO:0000313" key="2">
    <source>
        <dbReference type="Proteomes" id="UP000077315"/>
    </source>
</evidence>
<proteinExistence type="predicted"/>
<dbReference type="EMBL" id="KV440979">
    <property type="protein sequence ID" value="OAD74204.1"/>
    <property type="molecule type" value="Genomic_DNA"/>
</dbReference>
<dbReference type="RefSeq" id="XP_018292244.1">
    <property type="nucleotide sequence ID" value="XM_018441192.1"/>
</dbReference>
<gene>
    <name evidence="1" type="ORF">PHYBLDRAFT_63844</name>
</gene>
<reference evidence="2" key="1">
    <citation type="submission" date="2015-06" db="EMBL/GenBank/DDBJ databases">
        <title>Expansion of signal transduction pathways in fungi by whole-genome duplication.</title>
        <authorList>
            <consortium name="DOE Joint Genome Institute"/>
            <person name="Corrochano L.M."/>
            <person name="Kuo A."/>
            <person name="Marcet-Houben M."/>
            <person name="Polaino S."/>
            <person name="Salamov A."/>
            <person name="Villalobos J.M."/>
            <person name="Alvarez M.I."/>
            <person name="Avalos J."/>
            <person name="Benito E.P."/>
            <person name="Benoit I."/>
            <person name="Burger G."/>
            <person name="Camino L.P."/>
            <person name="Canovas D."/>
            <person name="Cerda-Olmedo E."/>
            <person name="Cheng J.-F."/>
            <person name="Dominguez A."/>
            <person name="Elias M."/>
            <person name="Eslava A.P."/>
            <person name="Glaser F."/>
            <person name="Grimwood J."/>
            <person name="Gutierrez G."/>
            <person name="Heitman J."/>
            <person name="Henrissat B."/>
            <person name="Iturriaga E.A."/>
            <person name="Lang B.F."/>
            <person name="Lavin J.L."/>
            <person name="Lee S."/>
            <person name="Li W."/>
            <person name="Lindquist E."/>
            <person name="Lopez-Garcia S."/>
            <person name="Luque E.M."/>
            <person name="Marcos A.T."/>
            <person name="Martin J."/>
            <person name="McCluskey K."/>
            <person name="Medina H.R."/>
            <person name="Miralles-Duran A."/>
            <person name="Miyazaki A."/>
            <person name="Munoz-Torres E."/>
            <person name="Oguiza J.A."/>
            <person name="Ohm R."/>
            <person name="Olmedo M."/>
            <person name="Orejas M."/>
            <person name="Ortiz-Castellanos L."/>
            <person name="Pisabarro A.G."/>
            <person name="Rodriguez-Romero J."/>
            <person name="Ruiz-Herrera J."/>
            <person name="Ruiz-Vazquez R."/>
            <person name="Sanz C."/>
            <person name="Schackwitz W."/>
            <person name="Schmutz J."/>
            <person name="Shahriari M."/>
            <person name="Shelest E."/>
            <person name="Silva-Franco F."/>
            <person name="Soanes D."/>
            <person name="Syed K."/>
            <person name="Tagua V.G."/>
            <person name="Talbot N.J."/>
            <person name="Thon M."/>
            <person name="De vries R.P."/>
            <person name="Wiebenga A."/>
            <person name="Yadav J.S."/>
            <person name="Braun E.L."/>
            <person name="Baker S."/>
            <person name="Garre V."/>
            <person name="Horwitz B."/>
            <person name="Torres-Martinez S."/>
            <person name="Idnurm A."/>
            <person name="Herrera-Estrella A."/>
            <person name="Gabaldon T."/>
            <person name="Grigoriev I.V."/>
        </authorList>
    </citation>
    <scope>NUCLEOTIDE SEQUENCE [LARGE SCALE GENOMIC DNA]</scope>
    <source>
        <strain evidence="2">NRRL 1555(-)</strain>
    </source>
</reference>
<dbReference type="Proteomes" id="UP000077315">
    <property type="component" value="Unassembled WGS sequence"/>
</dbReference>